<dbReference type="AlphaFoldDB" id="C0G9B5"/>
<gene>
    <name evidence="1" type="ORF">BCETI_6000476</name>
</gene>
<accession>C0G9B5</accession>
<comment type="caution">
    <text evidence="1">The sequence shown here is derived from an EMBL/GenBank/DDBJ whole genome shotgun (WGS) entry which is preliminary data.</text>
</comment>
<name>C0G9B5_9HYPH</name>
<dbReference type="Proteomes" id="UP000003678">
    <property type="component" value="Unassembled WGS sequence"/>
</dbReference>
<reference evidence="1 2" key="1">
    <citation type="submission" date="2009-03" db="EMBL/GenBank/DDBJ databases">
        <authorList>
            <person name="Setubal J.C."/>
            <person name="Boyle S."/>
            <person name="Crasta O.R."/>
            <person name="Gillespie J.J."/>
            <person name="Kenyon R.W."/>
            <person name="Lu J."/>
            <person name="Mane S."/>
            <person name="Nagrani S."/>
            <person name="Shallom J.M."/>
            <person name="Shallom S."/>
            <person name="Shukla M."/>
            <person name="Snyder E.E."/>
            <person name="Sobral B.W."/>
            <person name="Wattam A.R."/>
            <person name="Will R."/>
            <person name="Williams K."/>
            <person name="Yoo H."/>
            <person name="Bruce D.H."/>
            <person name="Detter C."/>
            <person name="Munk C."/>
            <person name="Brettin T.S."/>
            <person name="Ficht T."/>
        </authorList>
    </citation>
    <scope>NUCLEOTIDE SEQUENCE [LARGE SCALE GENOMIC DNA]</scope>
    <source>
        <strain evidence="1 2">Cudo</strain>
    </source>
</reference>
<evidence type="ECO:0000313" key="1">
    <source>
        <dbReference type="EMBL" id="EEH13529.1"/>
    </source>
</evidence>
<organism evidence="1 2">
    <name type="scientific">Brucella ceti str. Cudo</name>
    <dbReference type="NCBI Taxonomy" id="595497"/>
    <lineage>
        <taxon>Bacteria</taxon>
        <taxon>Pseudomonadati</taxon>
        <taxon>Pseudomonadota</taxon>
        <taxon>Alphaproteobacteria</taxon>
        <taxon>Hyphomicrobiales</taxon>
        <taxon>Brucellaceae</taxon>
        <taxon>Brucella/Ochrobactrum group</taxon>
        <taxon>Brucella</taxon>
    </lineage>
</organism>
<proteinExistence type="predicted"/>
<evidence type="ECO:0000313" key="2">
    <source>
        <dbReference type="Proteomes" id="UP000003678"/>
    </source>
</evidence>
<sequence>MAYMLRLENLNDENLKYFQQKREAVFGFHLTN</sequence>
<dbReference type="EMBL" id="ACJD01000006">
    <property type="protein sequence ID" value="EEH13529.1"/>
    <property type="molecule type" value="Genomic_DNA"/>
</dbReference>
<protein>
    <submittedName>
        <fullName evidence="1">Uncharacterized protein</fullName>
    </submittedName>
</protein>